<gene>
    <name evidence="4" type="ORF">ENP88_06725</name>
</gene>
<feature type="transmembrane region" description="Helical" evidence="3">
    <location>
        <begin position="155"/>
        <end position="183"/>
    </location>
</feature>
<dbReference type="PROSITE" id="PS00379">
    <property type="entry name" value="CDP_ALCOHOL_P_TRANSF"/>
    <property type="match status" value="1"/>
</dbReference>
<name>A0A7J2TKT7_ARCFL</name>
<evidence type="ECO:0000256" key="3">
    <source>
        <dbReference type="SAM" id="Phobius"/>
    </source>
</evidence>
<accession>A0A7J2TKT7</accession>
<dbReference type="AlphaFoldDB" id="A0A7J2TKT7"/>
<evidence type="ECO:0000313" key="4">
    <source>
        <dbReference type="EMBL" id="HEH35816.1"/>
    </source>
</evidence>
<sequence length="197" mass="22000">MFCQEVLNIEWEYLLTNLVYRKISVPVARKLSKTQITPNFVTVVAFIVGSASAIAVFYNLILSVFLIFISQILDCVDGDLARISGRVSAKGAYLDRLLDRFVDFALIFSISAYSNLWVEGFLALFATLMVPTTRLMAEKEGLSCKIGIAGRDTRILIIMLGLIFSNFGGILISMWLLIILGFFTTAQRIILAIRNLD</sequence>
<organism evidence="4">
    <name type="scientific">Archaeoglobus fulgidus</name>
    <dbReference type="NCBI Taxonomy" id="2234"/>
    <lineage>
        <taxon>Archaea</taxon>
        <taxon>Methanobacteriati</taxon>
        <taxon>Methanobacteriota</taxon>
        <taxon>Archaeoglobi</taxon>
        <taxon>Archaeoglobales</taxon>
        <taxon>Archaeoglobaceae</taxon>
        <taxon>Archaeoglobus</taxon>
    </lineage>
</organism>
<dbReference type="InterPro" id="IPR000462">
    <property type="entry name" value="CDP-OH_P_trans"/>
</dbReference>
<dbReference type="Pfam" id="PF01066">
    <property type="entry name" value="CDP-OH_P_transf"/>
    <property type="match status" value="1"/>
</dbReference>
<protein>
    <submittedName>
        <fullName evidence="4">CDP-alcohol phosphatidyltransferase family protein</fullName>
    </submittedName>
</protein>
<evidence type="ECO:0000256" key="1">
    <source>
        <dbReference type="ARBA" id="ARBA00022679"/>
    </source>
</evidence>
<dbReference type="InterPro" id="IPR043130">
    <property type="entry name" value="CDP-OH_PTrfase_TM_dom"/>
</dbReference>
<comment type="similarity">
    <text evidence="2">Belongs to the CDP-alcohol phosphatidyltransferase class-I family.</text>
</comment>
<dbReference type="GO" id="GO:0008654">
    <property type="term" value="P:phospholipid biosynthetic process"/>
    <property type="evidence" value="ECO:0007669"/>
    <property type="project" value="InterPro"/>
</dbReference>
<comment type="caution">
    <text evidence="4">The sequence shown here is derived from an EMBL/GenBank/DDBJ whole genome shotgun (WGS) entry which is preliminary data.</text>
</comment>
<feature type="transmembrane region" description="Helical" evidence="3">
    <location>
        <begin position="104"/>
        <end position="130"/>
    </location>
</feature>
<dbReference type="InterPro" id="IPR048254">
    <property type="entry name" value="CDP_ALCOHOL_P_TRANSF_CS"/>
</dbReference>
<keyword evidence="3" id="KW-0812">Transmembrane</keyword>
<reference evidence="4" key="1">
    <citation type="journal article" date="2020" name="mSystems">
        <title>Genome- and Community-Level Interaction Insights into Carbon Utilization and Element Cycling Functions of Hydrothermarchaeota in Hydrothermal Sediment.</title>
        <authorList>
            <person name="Zhou Z."/>
            <person name="Liu Y."/>
            <person name="Xu W."/>
            <person name="Pan J."/>
            <person name="Luo Z.H."/>
            <person name="Li M."/>
        </authorList>
    </citation>
    <scope>NUCLEOTIDE SEQUENCE [LARGE SCALE GENOMIC DNA]</scope>
    <source>
        <strain evidence="4">SpSt-26</strain>
    </source>
</reference>
<feature type="transmembrane region" description="Helical" evidence="3">
    <location>
        <begin position="40"/>
        <end position="69"/>
    </location>
</feature>
<dbReference type="GO" id="GO:0016780">
    <property type="term" value="F:phosphotransferase activity, for other substituted phosphate groups"/>
    <property type="evidence" value="ECO:0007669"/>
    <property type="project" value="InterPro"/>
</dbReference>
<keyword evidence="3" id="KW-0472">Membrane</keyword>
<dbReference type="Gene3D" id="1.20.120.1760">
    <property type="match status" value="1"/>
</dbReference>
<evidence type="ECO:0000256" key="2">
    <source>
        <dbReference type="RuleBase" id="RU003750"/>
    </source>
</evidence>
<dbReference type="EMBL" id="DSLA01000103">
    <property type="protein sequence ID" value="HEH35816.1"/>
    <property type="molecule type" value="Genomic_DNA"/>
</dbReference>
<keyword evidence="3" id="KW-1133">Transmembrane helix</keyword>
<dbReference type="GO" id="GO:0016020">
    <property type="term" value="C:membrane"/>
    <property type="evidence" value="ECO:0007669"/>
    <property type="project" value="InterPro"/>
</dbReference>
<proteinExistence type="inferred from homology"/>
<keyword evidence="1 2" id="KW-0808">Transferase</keyword>